<proteinExistence type="predicted"/>
<protein>
    <submittedName>
        <fullName evidence="1">Uncharacterized protein</fullName>
    </submittedName>
</protein>
<evidence type="ECO:0000313" key="2">
    <source>
        <dbReference type="Proteomes" id="UP000078512"/>
    </source>
</evidence>
<name>A0A197KE87_9FUNG</name>
<dbReference type="Proteomes" id="UP000078512">
    <property type="component" value="Unassembled WGS sequence"/>
</dbReference>
<dbReference type="AlphaFoldDB" id="A0A197KE87"/>
<gene>
    <name evidence="1" type="ORF">K457DRAFT_13046</name>
</gene>
<organism evidence="1 2">
    <name type="scientific">Linnemannia elongata AG-77</name>
    <dbReference type="NCBI Taxonomy" id="1314771"/>
    <lineage>
        <taxon>Eukaryota</taxon>
        <taxon>Fungi</taxon>
        <taxon>Fungi incertae sedis</taxon>
        <taxon>Mucoromycota</taxon>
        <taxon>Mortierellomycotina</taxon>
        <taxon>Mortierellomycetes</taxon>
        <taxon>Mortierellales</taxon>
        <taxon>Mortierellaceae</taxon>
        <taxon>Linnemannia</taxon>
    </lineage>
</organism>
<evidence type="ECO:0000313" key="1">
    <source>
        <dbReference type="EMBL" id="OAQ35820.1"/>
    </source>
</evidence>
<keyword evidence="2" id="KW-1185">Reference proteome</keyword>
<dbReference type="EMBL" id="KV442013">
    <property type="protein sequence ID" value="OAQ35820.1"/>
    <property type="molecule type" value="Genomic_DNA"/>
</dbReference>
<reference evidence="1 2" key="1">
    <citation type="submission" date="2016-05" db="EMBL/GenBank/DDBJ databases">
        <title>Genome sequencing reveals origins of a unique bacterial endosymbiosis in the earliest lineages of terrestrial Fungi.</title>
        <authorList>
            <consortium name="DOE Joint Genome Institute"/>
            <person name="Uehling J."/>
            <person name="Gryganskyi A."/>
            <person name="Hameed K."/>
            <person name="Tschaplinski T."/>
            <person name="Misztal P."/>
            <person name="Wu S."/>
            <person name="Desiro A."/>
            <person name="Vande Pol N."/>
            <person name="Du Z.-Y."/>
            <person name="Zienkiewicz A."/>
            <person name="Zienkiewicz K."/>
            <person name="Morin E."/>
            <person name="Tisserant E."/>
            <person name="Splivallo R."/>
            <person name="Hainaut M."/>
            <person name="Henrissat B."/>
            <person name="Ohm R."/>
            <person name="Kuo A."/>
            <person name="Yan J."/>
            <person name="Lipzen A."/>
            <person name="Nolan M."/>
            <person name="Labutti K."/>
            <person name="Barry K."/>
            <person name="Goldstein A."/>
            <person name="Labbe J."/>
            <person name="Schadt C."/>
            <person name="Tuskan G."/>
            <person name="Grigoriev I."/>
            <person name="Martin F."/>
            <person name="Vilgalys R."/>
            <person name="Bonito G."/>
        </authorList>
    </citation>
    <scope>NUCLEOTIDE SEQUENCE [LARGE SCALE GENOMIC DNA]</scope>
    <source>
        <strain evidence="1 2">AG-77</strain>
    </source>
</reference>
<dbReference type="OrthoDB" id="2426605at2759"/>
<accession>A0A197KE87</accession>
<sequence>MTVAVQGFSYGPAMYSFSEQFHIRVKVEEATPACFWTNTFYGHCKLAQGVSILRATVKKVLDKSHAHQVRKELSNAMILVNGRRLSWMQKAGWYLERICTKAICATSQRQTQQYKDQIVESIDSMLGLLMCQHSMFGNYDLVLNEVDPQLVEHAFGRIKIIRGELLQRWTSPSIPKLSKIISPLSIPTS</sequence>